<evidence type="ECO:0000256" key="3">
    <source>
        <dbReference type="ARBA" id="ARBA00022490"/>
    </source>
</evidence>
<evidence type="ECO:0000256" key="5">
    <source>
        <dbReference type="ARBA" id="ARBA00023015"/>
    </source>
</evidence>
<dbReference type="PANTHER" id="PTHR31671">
    <property type="entry name" value="DIABETES AND OBESITY REGULATED, ISOFORM G"/>
    <property type="match status" value="1"/>
</dbReference>
<dbReference type="EMBL" id="AMQN01007553">
    <property type="status" value="NOT_ANNOTATED_CDS"/>
    <property type="molecule type" value="Genomic_DNA"/>
</dbReference>
<reference evidence="14" key="1">
    <citation type="submission" date="2012-12" db="EMBL/GenBank/DDBJ databases">
        <authorList>
            <person name="Hellsten U."/>
            <person name="Grimwood J."/>
            <person name="Chapman J.A."/>
            <person name="Shapiro H."/>
            <person name="Aerts A."/>
            <person name="Otillar R.P."/>
            <person name="Terry A.Y."/>
            <person name="Boore J.L."/>
            <person name="Simakov O."/>
            <person name="Marletaz F."/>
            <person name="Cho S.-J."/>
            <person name="Edsinger-Gonzales E."/>
            <person name="Havlak P."/>
            <person name="Kuo D.-H."/>
            <person name="Larsson T."/>
            <person name="Lv J."/>
            <person name="Arendt D."/>
            <person name="Savage R."/>
            <person name="Osoegawa K."/>
            <person name="de Jong P."/>
            <person name="Lindberg D.R."/>
            <person name="Seaver E.C."/>
            <person name="Weisblat D.A."/>
            <person name="Putnam N.H."/>
            <person name="Grigoriev I.V."/>
            <person name="Rokhsar D.S."/>
        </authorList>
    </citation>
    <scope>NUCLEOTIDE SEQUENCE</scope>
    <source>
        <strain evidence="14">I ESC-2004</strain>
    </source>
</reference>
<evidence type="ECO:0000256" key="2">
    <source>
        <dbReference type="ARBA" id="ARBA00004514"/>
    </source>
</evidence>
<dbReference type="STRING" id="283909.R7UJ16"/>
<evidence type="ECO:0000256" key="7">
    <source>
        <dbReference type="ARBA" id="ARBA00023163"/>
    </source>
</evidence>
<dbReference type="EnsemblMetazoa" id="CapteT227336">
    <property type="protein sequence ID" value="CapteP227336"/>
    <property type="gene ID" value="CapteG227336"/>
</dbReference>
<evidence type="ECO:0000313" key="12">
    <source>
        <dbReference type="EMBL" id="ELU06190.1"/>
    </source>
</evidence>
<dbReference type="EMBL" id="KB300908">
    <property type="protein sequence ID" value="ELU06190.1"/>
    <property type="molecule type" value="Genomic_DNA"/>
</dbReference>
<dbReference type="InterPro" id="IPR029431">
    <property type="entry name" value="TP53INP"/>
</dbReference>
<gene>
    <name evidence="12" type="ORF">CAPTEDRAFT_227336</name>
</gene>
<feature type="compositionally biased region" description="Basic residues" evidence="11">
    <location>
        <begin position="202"/>
        <end position="215"/>
    </location>
</feature>
<dbReference type="OMA" id="RHNKAYH"/>
<dbReference type="GO" id="GO:0005829">
    <property type="term" value="C:cytosol"/>
    <property type="evidence" value="ECO:0007669"/>
    <property type="project" value="UniProtKB-SubCell"/>
</dbReference>
<evidence type="ECO:0000313" key="13">
    <source>
        <dbReference type="EnsemblMetazoa" id="CapteP227336"/>
    </source>
</evidence>
<organism evidence="12">
    <name type="scientific">Capitella teleta</name>
    <name type="common">Polychaete worm</name>
    <dbReference type="NCBI Taxonomy" id="283909"/>
    <lineage>
        <taxon>Eukaryota</taxon>
        <taxon>Metazoa</taxon>
        <taxon>Spiralia</taxon>
        <taxon>Lophotrochozoa</taxon>
        <taxon>Annelida</taxon>
        <taxon>Polychaeta</taxon>
        <taxon>Sedentaria</taxon>
        <taxon>Scolecida</taxon>
        <taxon>Capitellidae</taxon>
        <taxon>Capitella</taxon>
    </lineage>
</organism>
<keyword evidence="8" id="KW-0539">Nucleus</keyword>
<comment type="subcellular location">
    <subcellularLocation>
        <location evidence="2">Cytoplasm</location>
        <location evidence="2">Cytosol</location>
    </subcellularLocation>
    <subcellularLocation>
        <location evidence="1">Cytoplasmic vesicle</location>
        <location evidence="1">Autophagosome</location>
    </subcellularLocation>
    <subcellularLocation>
        <location evidence="10">Nucleus</location>
        <location evidence="10">Nuclear body</location>
    </subcellularLocation>
</comment>
<feature type="compositionally biased region" description="Polar residues" evidence="11">
    <location>
        <begin position="70"/>
        <end position="79"/>
    </location>
</feature>
<keyword evidence="4" id="KW-0072">Autophagy</keyword>
<feature type="region of interest" description="Disordered" evidence="11">
    <location>
        <begin position="48"/>
        <end position="79"/>
    </location>
</feature>
<evidence type="ECO:0000256" key="9">
    <source>
        <dbReference type="ARBA" id="ARBA00023329"/>
    </source>
</evidence>
<proteinExistence type="predicted"/>
<name>R7UJ16_CAPTE</name>
<dbReference type="GO" id="GO:0000045">
    <property type="term" value="P:autophagosome assembly"/>
    <property type="evidence" value="ECO:0007669"/>
    <property type="project" value="TreeGrafter"/>
</dbReference>
<evidence type="ECO:0008006" key="15">
    <source>
        <dbReference type="Google" id="ProtNLM"/>
    </source>
</evidence>
<feature type="compositionally biased region" description="Polar residues" evidence="11">
    <location>
        <begin position="223"/>
        <end position="233"/>
    </location>
</feature>
<evidence type="ECO:0000256" key="11">
    <source>
        <dbReference type="SAM" id="MobiDB-lite"/>
    </source>
</evidence>
<dbReference type="Pfam" id="PF14839">
    <property type="entry name" value="DOR"/>
    <property type="match status" value="1"/>
</dbReference>
<evidence type="ECO:0000256" key="6">
    <source>
        <dbReference type="ARBA" id="ARBA00023159"/>
    </source>
</evidence>
<dbReference type="OrthoDB" id="10041339at2759"/>
<feature type="region of interest" description="Disordered" evidence="11">
    <location>
        <begin position="127"/>
        <end position="159"/>
    </location>
</feature>
<dbReference type="GO" id="GO:0016604">
    <property type="term" value="C:nuclear body"/>
    <property type="evidence" value="ECO:0007669"/>
    <property type="project" value="UniProtKB-SubCell"/>
</dbReference>
<evidence type="ECO:0000256" key="1">
    <source>
        <dbReference type="ARBA" id="ARBA00004419"/>
    </source>
</evidence>
<dbReference type="PANTHER" id="PTHR31671:SF3">
    <property type="entry name" value="DIABETES AND OBESITY REGULATED, ISOFORM G"/>
    <property type="match status" value="1"/>
</dbReference>
<dbReference type="HOGENOM" id="CLU_1148019_0_0_1"/>
<keyword evidence="6" id="KW-0010">Activator</keyword>
<keyword evidence="9" id="KW-0968">Cytoplasmic vesicle</keyword>
<evidence type="ECO:0000256" key="10">
    <source>
        <dbReference type="ARBA" id="ARBA00034306"/>
    </source>
</evidence>
<keyword evidence="3" id="KW-0963">Cytoplasm</keyword>
<sequence>MLSGISSYLFGASSAAEDNLPQPTVDPPEVQDDLERLMTREGEEEWVLVDKAARSPPRSPRCRFRGSADVTPNGSSGRSTPVHILHPSLCESWLVTPPSCFTAAGSARSDPLENLLIEHPSMSVYSLGQRGGRGRSAGEESEESDVEEEAVRSQRVQASRPHPLAINTAIASRKVTQRSMQKAVKKHEQQRLARNVMQRNNRVQKHNNSCRRPRRSERMMQPSGRSNNRSMLH</sequence>
<dbReference type="GO" id="GO:0031410">
    <property type="term" value="C:cytoplasmic vesicle"/>
    <property type="evidence" value="ECO:0007669"/>
    <property type="project" value="UniProtKB-KW"/>
</dbReference>
<feature type="region of interest" description="Disordered" evidence="11">
    <location>
        <begin position="196"/>
        <end position="233"/>
    </location>
</feature>
<dbReference type="GO" id="GO:0005776">
    <property type="term" value="C:autophagosome"/>
    <property type="evidence" value="ECO:0007669"/>
    <property type="project" value="UniProtKB-SubCell"/>
</dbReference>
<evidence type="ECO:0000313" key="14">
    <source>
        <dbReference type="Proteomes" id="UP000014760"/>
    </source>
</evidence>
<reference evidence="12 14" key="2">
    <citation type="journal article" date="2013" name="Nature">
        <title>Insights into bilaterian evolution from three spiralian genomes.</title>
        <authorList>
            <person name="Simakov O."/>
            <person name="Marletaz F."/>
            <person name="Cho S.J."/>
            <person name="Edsinger-Gonzales E."/>
            <person name="Havlak P."/>
            <person name="Hellsten U."/>
            <person name="Kuo D.H."/>
            <person name="Larsson T."/>
            <person name="Lv J."/>
            <person name="Arendt D."/>
            <person name="Savage R."/>
            <person name="Osoegawa K."/>
            <person name="de Jong P."/>
            <person name="Grimwood J."/>
            <person name="Chapman J.A."/>
            <person name="Shapiro H."/>
            <person name="Aerts A."/>
            <person name="Otillar R.P."/>
            <person name="Terry A.Y."/>
            <person name="Boore J.L."/>
            <person name="Grigoriev I.V."/>
            <person name="Lindberg D.R."/>
            <person name="Seaver E.C."/>
            <person name="Weisblat D.A."/>
            <person name="Putnam N.H."/>
            <person name="Rokhsar D.S."/>
        </authorList>
    </citation>
    <scope>NUCLEOTIDE SEQUENCE</scope>
    <source>
        <strain evidence="12 14">I ESC-2004</strain>
    </source>
</reference>
<dbReference type="Proteomes" id="UP000014760">
    <property type="component" value="Unassembled WGS sequence"/>
</dbReference>
<accession>R7UJ16</accession>
<dbReference type="AlphaFoldDB" id="R7UJ16"/>
<keyword evidence="14" id="KW-1185">Reference proteome</keyword>
<keyword evidence="7" id="KW-0804">Transcription</keyword>
<protein>
    <recommendedName>
        <fullName evidence="15">Tumor protein p53-inducible nuclear protein 1</fullName>
    </recommendedName>
</protein>
<evidence type="ECO:0000256" key="8">
    <source>
        <dbReference type="ARBA" id="ARBA00023242"/>
    </source>
</evidence>
<feature type="compositionally biased region" description="Acidic residues" evidence="11">
    <location>
        <begin position="139"/>
        <end position="148"/>
    </location>
</feature>
<evidence type="ECO:0000256" key="4">
    <source>
        <dbReference type="ARBA" id="ARBA00023006"/>
    </source>
</evidence>
<keyword evidence="5" id="KW-0805">Transcription regulation</keyword>
<reference evidence="13" key="3">
    <citation type="submission" date="2015-06" db="UniProtKB">
        <authorList>
            <consortium name="EnsemblMetazoa"/>
        </authorList>
    </citation>
    <scope>IDENTIFICATION</scope>
</reference>
<dbReference type="GO" id="GO:0045893">
    <property type="term" value="P:positive regulation of DNA-templated transcription"/>
    <property type="evidence" value="ECO:0007669"/>
    <property type="project" value="TreeGrafter"/>
</dbReference>